<protein>
    <submittedName>
        <fullName evidence="1">Uncharacterized protein</fullName>
    </submittedName>
</protein>
<name>G2Y634_BOTF4</name>
<dbReference type="AlphaFoldDB" id="G2Y634"/>
<gene>
    <name evidence="1" type="ORF">BofuT4_P110990.1</name>
</gene>
<organism evidence="1 2">
    <name type="scientific">Botryotinia fuckeliana (strain T4)</name>
    <name type="common">Noble rot fungus</name>
    <name type="synonym">Botrytis cinerea</name>
    <dbReference type="NCBI Taxonomy" id="999810"/>
    <lineage>
        <taxon>Eukaryota</taxon>
        <taxon>Fungi</taxon>
        <taxon>Dikarya</taxon>
        <taxon>Ascomycota</taxon>
        <taxon>Pezizomycotina</taxon>
        <taxon>Leotiomycetes</taxon>
        <taxon>Helotiales</taxon>
        <taxon>Sclerotiniaceae</taxon>
        <taxon>Botrytis</taxon>
    </lineage>
</organism>
<dbReference type="EMBL" id="FQ790291">
    <property type="protein sequence ID" value="CCD48086.1"/>
    <property type="molecule type" value="Genomic_DNA"/>
</dbReference>
<dbReference type="InParanoid" id="G2Y634"/>
<dbReference type="Proteomes" id="UP000008177">
    <property type="component" value="Unplaced contigs"/>
</dbReference>
<accession>G2Y634</accession>
<evidence type="ECO:0000313" key="1">
    <source>
        <dbReference type="EMBL" id="CCD48086.1"/>
    </source>
</evidence>
<sequence>MLPYYQHQWEGAFEIYGTDPFSMLLAPSMTSLKMAIRMSPIQKSAENHILLQQHGHQALSRQGPIILHPQRILSDAKTYKVTCKCIVSTNCYCSHITGSLFGPVKPRSKIQCGDKRRTICRACVHGDLPGSVWNLISACICAYFDKPQTPTAYFVPAFIIYVRNSSSLLLETFSVFPSEAVKMQVSDWNTSMEYYISPISTRVSDDANSRIAC</sequence>
<dbReference type="HOGENOM" id="CLU_1294210_0_0_1"/>
<reference evidence="2" key="1">
    <citation type="journal article" date="2011" name="PLoS Genet.">
        <title>Genomic analysis of the necrotrophic fungal pathogens Sclerotinia sclerotiorum and Botrytis cinerea.</title>
        <authorList>
            <person name="Amselem J."/>
            <person name="Cuomo C.A."/>
            <person name="van Kan J.A."/>
            <person name="Viaud M."/>
            <person name="Benito E.P."/>
            <person name="Couloux A."/>
            <person name="Coutinho P.M."/>
            <person name="de Vries R.P."/>
            <person name="Dyer P.S."/>
            <person name="Fillinger S."/>
            <person name="Fournier E."/>
            <person name="Gout L."/>
            <person name="Hahn M."/>
            <person name="Kohn L."/>
            <person name="Lapalu N."/>
            <person name="Plummer K.M."/>
            <person name="Pradier J.M."/>
            <person name="Quevillon E."/>
            <person name="Sharon A."/>
            <person name="Simon A."/>
            <person name="ten Have A."/>
            <person name="Tudzynski B."/>
            <person name="Tudzynski P."/>
            <person name="Wincker P."/>
            <person name="Andrew M."/>
            <person name="Anthouard V."/>
            <person name="Beever R.E."/>
            <person name="Beffa R."/>
            <person name="Benoit I."/>
            <person name="Bouzid O."/>
            <person name="Brault B."/>
            <person name="Chen Z."/>
            <person name="Choquer M."/>
            <person name="Collemare J."/>
            <person name="Cotton P."/>
            <person name="Danchin E.G."/>
            <person name="Da Silva C."/>
            <person name="Gautier A."/>
            <person name="Giraud C."/>
            <person name="Giraud T."/>
            <person name="Gonzalez C."/>
            <person name="Grossetete S."/>
            <person name="Guldener U."/>
            <person name="Henrissat B."/>
            <person name="Howlett B.J."/>
            <person name="Kodira C."/>
            <person name="Kretschmer M."/>
            <person name="Lappartient A."/>
            <person name="Leroch M."/>
            <person name="Levis C."/>
            <person name="Mauceli E."/>
            <person name="Neuveglise C."/>
            <person name="Oeser B."/>
            <person name="Pearson M."/>
            <person name="Poulain J."/>
            <person name="Poussereau N."/>
            <person name="Quesneville H."/>
            <person name="Rascle C."/>
            <person name="Schumacher J."/>
            <person name="Segurens B."/>
            <person name="Sexton A."/>
            <person name="Silva E."/>
            <person name="Sirven C."/>
            <person name="Soanes D.M."/>
            <person name="Talbot N.J."/>
            <person name="Templeton M."/>
            <person name="Yandava C."/>
            <person name="Yarden O."/>
            <person name="Zeng Q."/>
            <person name="Rollins J.A."/>
            <person name="Lebrun M.H."/>
            <person name="Dickman M."/>
        </authorList>
    </citation>
    <scope>NUCLEOTIDE SEQUENCE [LARGE SCALE GENOMIC DNA]</scope>
    <source>
        <strain evidence="2">T4</strain>
    </source>
</reference>
<proteinExistence type="predicted"/>
<evidence type="ECO:0000313" key="2">
    <source>
        <dbReference type="Proteomes" id="UP000008177"/>
    </source>
</evidence>